<dbReference type="SUPFAM" id="SSF48403">
    <property type="entry name" value="Ankyrin repeat"/>
    <property type="match status" value="1"/>
</dbReference>
<dbReference type="Gene3D" id="1.25.40.20">
    <property type="entry name" value="Ankyrin repeat-containing domain"/>
    <property type="match status" value="2"/>
</dbReference>
<dbReference type="InterPro" id="IPR025676">
    <property type="entry name" value="Clr5_dom"/>
</dbReference>
<dbReference type="PROSITE" id="PS50297">
    <property type="entry name" value="ANK_REP_REGION"/>
    <property type="match status" value="3"/>
</dbReference>
<keyword evidence="1" id="KW-0040">ANK repeat</keyword>
<dbReference type="Pfam" id="PF12796">
    <property type="entry name" value="Ank_2"/>
    <property type="match status" value="2"/>
</dbReference>
<reference evidence="4" key="1">
    <citation type="submission" date="2023-06" db="EMBL/GenBank/DDBJ databases">
        <title>Genome-scale phylogeny and comparative genomics of the fungal order Sordariales.</title>
        <authorList>
            <consortium name="Lawrence Berkeley National Laboratory"/>
            <person name="Hensen N."/>
            <person name="Bonometti L."/>
            <person name="Westerberg I."/>
            <person name="Brannstrom I.O."/>
            <person name="Guillou S."/>
            <person name="Cros-Aarteil S."/>
            <person name="Calhoun S."/>
            <person name="Haridas S."/>
            <person name="Kuo A."/>
            <person name="Mondo S."/>
            <person name="Pangilinan J."/>
            <person name="Riley R."/>
            <person name="Labutti K."/>
            <person name="Andreopoulos B."/>
            <person name="Lipzen A."/>
            <person name="Chen C."/>
            <person name="Yanf M."/>
            <person name="Daum C."/>
            <person name="Ng V."/>
            <person name="Clum A."/>
            <person name="Steindorff A."/>
            <person name="Ohm R."/>
            <person name="Martin F."/>
            <person name="Silar P."/>
            <person name="Natvig D."/>
            <person name="Lalanne C."/>
            <person name="Gautier V."/>
            <person name="Ament-Velasquez S.L."/>
            <person name="Kruys A."/>
            <person name="Hutchinson M.I."/>
            <person name="Powell A.J."/>
            <person name="Barry K."/>
            <person name="Miller A.N."/>
            <person name="Grigoriev I.V."/>
            <person name="Debuchy R."/>
            <person name="Gladieux P."/>
            <person name="Thoren M.H."/>
            <person name="Johannesson H."/>
        </authorList>
    </citation>
    <scope>NUCLEOTIDE SEQUENCE</scope>
    <source>
        <strain evidence="4">PSN4</strain>
    </source>
</reference>
<comment type="caution">
    <text evidence="4">The sequence shown here is derived from an EMBL/GenBank/DDBJ whole genome shotgun (WGS) entry which is preliminary data.</text>
</comment>
<name>A0AAJ0F7R6_9PEZI</name>
<dbReference type="InterPro" id="IPR052391">
    <property type="entry name" value="E3_Ligase-Neurotoxin"/>
</dbReference>
<dbReference type="Pfam" id="PF14420">
    <property type="entry name" value="Clr5"/>
    <property type="match status" value="1"/>
</dbReference>
<evidence type="ECO:0000256" key="2">
    <source>
        <dbReference type="SAM" id="MobiDB-lite"/>
    </source>
</evidence>
<feature type="repeat" description="ANK" evidence="1">
    <location>
        <begin position="366"/>
        <end position="398"/>
    </location>
</feature>
<dbReference type="SMART" id="SM00248">
    <property type="entry name" value="ANK"/>
    <property type="match status" value="4"/>
</dbReference>
<feature type="repeat" description="ANK" evidence="1">
    <location>
        <begin position="333"/>
        <end position="365"/>
    </location>
</feature>
<evidence type="ECO:0000256" key="1">
    <source>
        <dbReference type="PROSITE-ProRule" id="PRU00023"/>
    </source>
</evidence>
<dbReference type="InterPro" id="IPR036770">
    <property type="entry name" value="Ankyrin_rpt-contain_sf"/>
</dbReference>
<accession>A0AAJ0F7R6</accession>
<dbReference type="PROSITE" id="PS50088">
    <property type="entry name" value="ANK_REPEAT"/>
    <property type="match status" value="3"/>
</dbReference>
<evidence type="ECO:0000259" key="3">
    <source>
        <dbReference type="Pfam" id="PF14420"/>
    </source>
</evidence>
<dbReference type="PANTHER" id="PTHR24133">
    <property type="entry name" value="ANKYRIN DOMAIN-CONTAINING"/>
    <property type="match status" value="1"/>
</dbReference>
<keyword evidence="5" id="KW-1185">Reference proteome</keyword>
<evidence type="ECO:0000313" key="4">
    <source>
        <dbReference type="EMBL" id="KAK1751440.1"/>
    </source>
</evidence>
<feature type="repeat" description="ANK" evidence="1">
    <location>
        <begin position="463"/>
        <end position="495"/>
    </location>
</feature>
<dbReference type="Proteomes" id="UP001239445">
    <property type="component" value="Unassembled WGS sequence"/>
</dbReference>
<dbReference type="EMBL" id="MU839842">
    <property type="protein sequence ID" value="KAK1751440.1"/>
    <property type="molecule type" value="Genomic_DNA"/>
</dbReference>
<feature type="compositionally biased region" description="Basic and acidic residues" evidence="2">
    <location>
        <begin position="148"/>
        <end position="159"/>
    </location>
</feature>
<dbReference type="InterPro" id="IPR002110">
    <property type="entry name" value="Ankyrin_rpt"/>
</dbReference>
<dbReference type="PANTHER" id="PTHR24133:SF40">
    <property type="entry name" value="ANKYRIN REPEAT DOMAIN 44"/>
    <property type="match status" value="1"/>
</dbReference>
<feature type="region of interest" description="Disordered" evidence="2">
    <location>
        <begin position="114"/>
        <end position="202"/>
    </location>
</feature>
<feature type="domain" description="Clr5" evidence="3">
    <location>
        <begin position="5"/>
        <end position="55"/>
    </location>
</feature>
<dbReference type="AlphaFoldDB" id="A0AAJ0F7R6"/>
<protein>
    <submittedName>
        <fullName evidence="4">Ankyrin repeat-containing domain protein</fullName>
    </submittedName>
</protein>
<organism evidence="4 5">
    <name type="scientific">Echria macrotheca</name>
    <dbReference type="NCBI Taxonomy" id="438768"/>
    <lineage>
        <taxon>Eukaryota</taxon>
        <taxon>Fungi</taxon>
        <taxon>Dikarya</taxon>
        <taxon>Ascomycota</taxon>
        <taxon>Pezizomycotina</taxon>
        <taxon>Sordariomycetes</taxon>
        <taxon>Sordariomycetidae</taxon>
        <taxon>Sordariales</taxon>
        <taxon>Schizotheciaceae</taxon>
        <taxon>Echria</taxon>
    </lineage>
</organism>
<sequence length="621" mass="69761">MASRPDWEAHKELIVKYYWLDGMSLEKVMKIMRSHNFDATKRQYKKQVKDWGLVKNISADDMKAMLAIQRHRYRKDRKGTRFFRHGKEVKAEQLARFATRNRIDQSLLQVPAEPPRGIRVRTPEVEGTVRTLPPGLTEGRTEASPPVHSDRQDSTDPDIRSPATKNTSLPEPNTAWFSLPSSPDAWPLDGQSDASPSMRASSFDAVFDPPTVVPYGPQMPDSGSVLQMSFGDMLHLDGASAVNDYNSQSADQTGFWNDFIPTHAKHVQGLAAPSNVNAHGTHSAGWLDHPQGPFALPFQANQYPTRYGHPGHFPVQPPSDMSGSIRRVQNSFRGHTPLHRAVMGENIDLARRLLEGDTDVNAKADGGITPLHYAAFQRHVELVKLLKEHGARLDAMTDNNRSILYFAVSDQDRLECSNKLPYYKPGFRASYTDEDTVKVIDTLYSEPLEWRFFRESLAQADSMGVTPLMAAAETGFVGTAQKLIRWGAKLNAKDNSDYTALKYAVSKVPHNRVVRLLLQADDRVQEGEVRYMLKLARRNLAIPPAPETHELGPGFVPGFVNWRNHAYNHDADRIASEMAREYHRLGKLDEVIALARRRDQNNVAEKLENAKAELVRAHGNA</sequence>
<evidence type="ECO:0000313" key="5">
    <source>
        <dbReference type="Proteomes" id="UP001239445"/>
    </source>
</evidence>
<gene>
    <name evidence="4" type="ORF">QBC47DRAFT_406142</name>
</gene>
<proteinExistence type="predicted"/>
<feature type="compositionally biased region" description="Polar residues" evidence="2">
    <location>
        <begin position="163"/>
        <end position="181"/>
    </location>
</feature>